<name>C3YY07_BRAFL</name>
<gene>
    <name evidence="1" type="ORF">BRAFLDRAFT_79886</name>
</gene>
<accession>C3YY07</accession>
<evidence type="ECO:0000313" key="1">
    <source>
        <dbReference type="EMBL" id="EEN54966.1"/>
    </source>
</evidence>
<dbReference type="EMBL" id="GG666563">
    <property type="protein sequence ID" value="EEN54966.1"/>
    <property type="molecule type" value="Genomic_DNA"/>
</dbReference>
<evidence type="ECO:0008006" key="2">
    <source>
        <dbReference type="Google" id="ProtNLM"/>
    </source>
</evidence>
<sequence>MIINWDQTGRTSSPWVTGHWKRPGPTKGQWTATRTSGSSHCCSRSACPYSSSHPKCCTRERLTHATPASAFQKSGMFTTQHPTGPTRTAWSGTLRLVNTYMAIQRERLGLEGDHPGMAIFDVYKAYRTPRLLVKLKAANIQPLFVPASCTGELQPLDADGSINDALKKDLTQSFSDFYAEKVEAGTSIENVKVDLRLKPQHANWFLGAVDRLVTKPDVIARGWQRTGIRDAIDKVR</sequence>
<reference evidence="1" key="1">
    <citation type="journal article" date="2008" name="Nature">
        <title>The amphioxus genome and the evolution of the chordate karyotype.</title>
        <authorList>
            <consortium name="US DOE Joint Genome Institute (JGI-PGF)"/>
            <person name="Putnam N.H."/>
            <person name="Butts T."/>
            <person name="Ferrier D.E.K."/>
            <person name="Furlong R.F."/>
            <person name="Hellsten U."/>
            <person name="Kawashima T."/>
            <person name="Robinson-Rechavi M."/>
            <person name="Shoguchi E."/>
            <person name="Terry A."/>
            <person name="Yu J.-K."/>
            <person name="Benito-Gutierrez E.L."/>
            <person name="Dubchak I."/>
            <person name="Garcia-Fernandez J."/>
            <person name="Gibson-Brown J.J."/>
            <person name="Grigoriev I.V."/>
            <person name="Horton A.C."/>
            <person name="de Jong P.J."/>
            <person name="Jurka J."/>
            <person name="Kapitonov V.V."/>
            <person name="Kohara Y."/>
            <person name="Kuroki Y."/>
            <person name="Lindquist E."/>
            <person name="Lucas S."/>
            <person name="Osoegawa K."/>
            <person name="Pennacchio L.A."/>
            <person name="Salamov A.A."/>
            <person name="Satou Y."/>
            <person name="Sauka-Spengler T."/>
            <person name="Schmutz J."/>
            <person name="Shin-I T."/>
            <person name="Toyoda A."/>
            <person name="Bronner-Fraser M."/>
            <person name="Fujiyama A."/>
            <person name="Holland L.Z."/>
            <person name="Holland P.W.H."/>
            <person name="Satoh N."/>
            <person name="Rokhsar D.S."/>
        </authorList>
    </citation>
    <scope>NUCLEOTIDE SEQUENCE [LARGE SCALE GENOMIC DNA]</scope>
    <source>
        <strain evidence="1">S238N-H82</strain>
        <tissue evidence="1">Testes</tissue>
    </source>
</reference>
<protein>
    <recommendedName>
        <fullName evidence="2">DDE-1 domain-containing protein</fullName>
    </recommendedName>
</protein>
<proteinExistence type="predicted"/>
<organism>
    <name type="scientific">Branchiostoma floridae</name>
    <name type="common">Florida lancelet</name>
    <name type="synonym">Amphioxus</name>
    <dbReference type="NCBI Taxonomy" id="7739"/>
    <lineage>
        <taxon>Eukaryota</taxon>
        <taxon>Metazoa</taxon>
        <taxon>Chordata</taxon>
        <taxon>Cephalochordata</taxon>
        <taxon>Leptocardii</taxon>
        <taxon>Amphioxiformes</taxon>
        <taxon>Branchiostomatidae</taxon>
        <taxon>Branchiostoma</taxon>
    </lineage>
</organism>
<dbReference type="InParanoid" id="C3YY07"/>
<dbReference type="AlphaFoldDB" id="C3YY07"/>